<dbReference type="EMBL" id="JAAWVT010000001">
    <property type="protein sequence ID" value="NKG19854.1"/>
    <property type="molecule type" value="Genomic_DNA"/>
</dbReference>
<proteinExistence type="predicted"/>
<comment type="caution">
    <text evidence="1">The sequence shown here is derived from an EMBL/GenBank/DDBJ whole genome shotgun (WGS) entry which is preliminary data.</text>
</comment>
<dbReference type="Proteomes" id="UP000746595">
    <property type="component" value="Unassembled WGS sequence"/>
</dbReference>
<organism evidence="1 2">
    <name type="scientific">Paeniglutamicibacter terrestris</name>
    <dbReference type="NCBI Taxonomy" id="2723403"/>
    <lineage>
        <taxon>Bacteria</taxon>
        <taxon>Bacillati</taxon>
        <taxon>Actinomycetota</taxon>
        <taxon>Actinomycetes</taxon>
        <taxon>Micrococcales</taxon>
        <taxon>Micrococcaceae</taxon>
        <taxon>Paeniglutamicibacter</taxon>
    </lineage>
</organism>
<name>A0ABX1G1M8_9MICC</name>
<keyword evidence="2" id="KW-1185">Reference proteome</keyword>
<evidence type="ECO:0000313" key="1">
    <source>
        <dbReference type="EMBL" id="NKG19854.1"/>
    </source>
</evidence>
<sequence length="87" mass="9936">MTGDFPLHSTFRIPAATDCSHCPIPRAMRPIERITHGLFRLLERLFPLIGRVLHFNQLETITDDVFKAVVSTVIIGNHKTKVRLSDR</sequence>
<accession>A0ABX1G1M8</accession>
<evidence type="ECO:0008006" key="3">
    <source>
        <dbReference type="Google" id="ProtNLM"/>
    </source>
</evidence>
<protein>
    <recommendedName>
        <fullName evidence="3">Transposase DDE domain-containing protein</fullName>
    </recommendedName>
</protein>
<dbReference type="RefSeq" id="WP_168150751.1">
    <property type="nucleotide sequence ID" value="NZ_JAAWVT010000001.1"/>
</dbReference>
<reference evidence="1 2" key="1">
    <citation type="submission" date="2020-04" db="EMBL/GenBank/DDBJ databases">
        <title>Paeniglutamicibacter sp. ANT13_2, a novel actinomycete isolated from sediment in Antarctica.</title>
        <authorList>
            <person name="Sakdapetsiri C."/>
            <person name="Pinyakong O."/>
        </authorList>
    </citation>
    <scope>NUCLEOTIDE SEQUENCE [LARGE SCALE GENOMIC DNA]</scope>
    <source>
        <strain evidence="1 2">ANT13_2</strain>
    </source>
</reference>
<gene>
    <name evidence="1" type="ORF">HED64_03895</name>
</gene>
<evidence type="ECO:0000313" key="2">
    <source>
        <dbReference type="Proteomes" id="UP000746595"/>
    </source>
</evidence>